<organism evidence="3 4">
    <name type="scientific">Fusarium sarcochroum</name>
    <dbReference type="NCBI Taxonomy" id="1208366"/>
    <lineage>
        <taxon>Eukaryota</taxon>
        <taxon>Fungi</taxon>
        <taxon>Dikarya</taxon>
        <taxon>Ascomycota</taxon>
        <taxon>Pezizomycotina</taxon>
        <taxon>Sordariomycetes</taxon>
        <taxon>Hypocreomycetidae</taxon>
        <taxon>Hypocreales</taxon>
        <taxon>Nectriaceae</taxon>
        <taxon>Fusarium</taxon>
        <taxon>Fusarium lateritium species complex</taxon>
    </lineage>
</organism>
<proteinExistence type="predicted"/>
<feature type="compositionally biased region" description="Polar residues" evidence="1">
    <location>
        <begin position="252"/>
        <end position="273"/>
    </location>
</feature>
<reference evidence="3" key="2">
    <citation type="submission" date="2020-05" db="EMBL/GenBank/DDBJ databases">
        <authorList>
            <person name="Kim H.-S."/>
            <person name="Proctor R.H."/>
            <person name="Brown D.W."/>
        </authorList>
    </citation>
    <scope>NUCLEOTIDE SEQUENCE</scope>
    <source>
        <strain evidence="3">NRRL 20472</strain>
    </source>
</reference>
<dbReference type="SMART" id="SM00355">
    <property type="entry name" value="ZnF_C2H2"/>
    <property type="match status" value="3"/>
</dbReference>
<feature type="region of interest" description="Disordered" evidence="1">
    <location>
        <begin position="405"/>
        <end position="431"/>
    </location>
</feature>
<evidence type="ECO:0000313" key="3">
    <source>
        <dbReference type="EMBL" id="KAF4971315.1"/>
    </source>
</evidence>
<evidence type="ECO:0000256" key="1">
    <source>
        <dbReference type="SAM" id="MobiDB-lite"/>
    </source>
</evidence>
<accession>A0A8H4XEE1</accession>
<dbReference type="AlphaFoldDB" id="A0A8H4XEE1"/>
<sequence length="573" mass="62576">MAVSPAPLYVADFHEDPSWALGEVSPLTPAYCEQTPSTCSEPPAMKNTCSFDEITSLINSCAKAKVIAVLAMTVFVYDAKLDKRDRWACPLPNCKDGFTDKKDLMRHVLNCSHPYGDQFYCSCCCEYRNIFDQSPNHHVGCRDGGVSSNDKGSTTSKAMRKLSQIFTRSRSASRSSSRASWQLVGSTPSPSSAACHQNVRSMVNGTPSYSGDSRKQSVAYPSELPVISTPPSESQAEKNVDHSVPCELYDPSSENRVSELPSSDHSVDSTTGYPPQPIGPVLSTINTAFPMFTGAERFTESPEEDIAIDSQIPDPSFHQGDDMEILPEYSHIQYPSIGAGQFAPQPSQDQHHPSWNSSGESVSLFPFDGQQHQNCAQDVLYTLPGTSVDSHVGVSSFCADPYLQQGAPSSSEQSISSQSRHGSGDSYLSVASRNAPMSGQFQVLGPHHSRGSSRMYGVLSESSSNYVAAPSNSPPSEMEDYHCPYCSYRPGGDVSHRKAYLKKHITNKHVLGPVPCPDCGKEISRMDNLKTHQKNSCKKAFNGFWQSVALGRNSVDSAYHHAPKRRRQGSRGW</sequence>
<dbReference type="OrthoDB" id="654211at2759"/>
<evidence type="ECO:0000313" key="4">
    <source>
        <dbReference type="Proteomes" id="UP000622797"/>
    </source>
</evidence>
<protein>
    <recommendedName>
        <fullName evidence="2">C2H2-type domain-containing protein</fullName>
    </recommendedName>
</protein>
<reference evidence="3" key="1">
    <citation type="journal article" date="2020" name="BMC Genomics">
        <title>Correction to: Identification and distribution of gene clusters required for synthesis of sphingolipid metabolism inhibitors in diverse species of the filamentous fungus Fusarium.</title>
        <authorList>
            <person name="Kim H.S."/>
            <person name="Lohmar J.M."/>
            <person name="Busman M."/>
            <person name="Brown D.W."/>
            <person name="Naumann T.A."/>
            <person name="Divon H.H."/>
            <person name="Lysoe E."/>
            <person name="Uhlig S."/>
            <person name="Proctor R.H."/>
        </authorList>
    </citation>
    <scope>NUCLEOTIDE SEQUENCE</scope>
    <source>
        <strain evidence="3">NRRL 20472</strain>
    </source>
</reference>
<feature type="compositionally biased region" description="Low complexity" evidence="1">
    <location>
        <begin position="168"/>
        <end position="180"/>
    </location>
</feature>
<dbReference type="Proteomes" id="UP000622797">
    <property type="component" value="Unassembled WGS sequence"/>
</dbReference>
<evidence type="ECO:0000259" key="2">
    <source>
        <dbReference type="PROSITE" id="PS00028"/>
    </source>
</evidence>
<comment type="caution">
    <text evidence="3">The sequence shown here is derived from an EMBL/GenBank/DDBJ whole genome shotgun (WGS) entry which is preliminary data.</text>
</comment>
<dbReference type="EMBL" id="JABEXW010000097">
    <property type="protein sequence ID" value="KAF4971315.1"/>
    <property type="molecule type" value="Genomic_DNA"/>
</dbReference>
<feature type="region of interest" description="Disordered" evidence="1">
    <location>
        <begin position="224"/>
        <end position="276"/>
    </location>
</feature>
<feature type="domain" description="C2H2-type" evidence="2">
    <location>
        <begin position="89"/>
        <end position="113"/>
    </location>
</feature>
<feature type="compositionally biased region" description="Polar residues" evidence="1">
    <location>
        <begin position="183"/>
        <end position="194"/>
    </location>
</feature>
<keyword evidence="4" id="KW-1185">Reference proteome</keyword>
<dbReference type="InterPro" id="IPR013087">
    <property type="entry name" value="Znf_C2H2_type"/>
</dbReference>
<dbReference type="Gene3D" id="3.30.160.60">
    <property type="entry name" value="Classic Zinc Finger"/>
    <property type="match status" value="1"/>
</dbReference>
<name>A0A8H4XEE1_9HYPO</name>
<feature type="compositionally biased region" description="Low complexity" evidence="1">
    <location>
        <begin position="405"/>
        <end position="426"/>
    </location>
</feature>
<dbReference type="PROSITE" id="PS00028">
    <property type="entry name" value="ZINC_FINGER_C2H2_1"/>
    <property type="match status" value="1"/>
</dbReference>
<gene>
    <name evidence="3" type="ORF">FSARC_1834</name>
</gene>
<feature type="compositionally biased region" description="Polar residues" evidence="1">
    <location>
        <begin position="344"/>
        <end position="361"/>
    </location>
</feature>
<feature type="region of interest" description="Disordered" evidence="1">
    <location>
        <begin position="339"/>
        <end position="363"/>
    </location>
</feature>
<feature type="region of interest" description="Disordered" evidence="1">
    <location>
        <begin position="166"/>
        <end position="194"/>
    </location>
</feature>